<feature type="binding site" evidence="11">
    <location>
        <position position="441"/>
    </location>
    <ligand>
        <name>Zn(2+)</name>
        <dbReference type="ChEBI" id="CHEBI:29105"/>
    </ligand>
</feature>
<dbReference type="NCBIfam" id="NF005932">
    <property type="entry name" value="PRK07956.1"/>
    <property type="match status" value="1"/>
</dbReference>
<protein>
    <recommendedName>
        <fullName evidence="11">DNA ligase</fullName>
        <ecNumber evidence="11">6.5.1.2</ecNumber>
    </recommendedName>
    <alternativeName>
        <fullName evidence="11">Polydeoxyribonucleotide synthase [NAD(+)]</fullName>
    </alternativeName>
</protein>
<dbReference type="InterPro" id="IPR033136">
    <property type="entry name" value="DNA_ligase_CS"/>
</dbReference>
<feature type="binding site" evidence="11">
    <location>
        <position position="138"/>
    </location>
    <ligand>
        <name>NAD(+)</name>
        <dbReference type="ChEBI" id="CHEBI:57540"/>
    </ligand>
</feature>
<keyword evidence="11" id="KW-0464">Manganese</keyword>
<evidence type="ECO:0000256" key="6">
    <source>
        <dbReference type="ARBA" id="ARBA00022833"/>
    </source>
</evidence>
<dbReference type="InterPro" id="IPR004149">
    <property type="entry name" value="Znf_DNAligase_C4"/>
</dbReference>
<evidence type="ECO:0000313" key="13">
    <source>
        <dbReference type="EMBL" id="MFC6237760.1"/>
    </source>
</evidence>
<evidence type="ECO:0000256" key="2">
    <source>
        <dbReference type="ARBA" id="ARBA00022598"/>
    </source>
</evidence>
<dbReference type="SUPFAM" id="SSF50249">
    <property type="entry name" value="Nucleic acid-binding proteins"/>
    <property type="match status" value="1"/>
</dbReference>
<dbReference type="Pfam" id="PF01653">
    <property type="entry name" value="DNA_ligase_aden"/>
    <property type="match status" value="2"/>
</dbReference>
<dbReference type="InterPro" id="IPR012340">
    <property type="entry name" value="NA-bd_OB-fold"/>
</dbReference>
<dbReference type="SUPFAM" id="SSF56091">
    <property type="entry name" value="DNA ligase/mRNA capping enzyme, catalytic domain"/>
    <property type="match status" value="1"/>
</dbReference>
<evidence type="ECO:0000256" key="5">
    <source>
        <dbReference type="ARBA" id="ARBA00022763"/>
    </source>
</evidence>
<dbReference type="Pfam" id="PF00533">
    <property type="entry name" value="BRCT"/>
    <property type="match status" value="1"/>
</dbReference>
<comment type="caution">
    <text evidence="13">The sequence shown here is derived from an EMBL/GenBank/DDBJ whole genome shotgun (WGS) entry which is preliminary data.</text>
</comment>
<evidence type="ECO:0000256" key="10">
    <source>
        <dbReference type="ARBA" id="ARBA00034005"/>
    </source>
</evidence>
<name>A0ABW1T135_9ACTN</name>
<evidence type="ECO:0000256" key="11">
    <source>
        <dbReference type="HAMAP-Rule" id="MF_01588"/>
    </source>
</evidence>
<dbReference type="Gene3D" id="3.30.470.30">
    <property type="entry name" value="DNA ligase/mRNA capping enzyme"/>
    <property type="match status" value="1"/>
</dbReference>
<evidence type="ECO:0000313" key="14">
    <source>
        <dbReference type="Proteomes" id="UP001596138"/>
    </source>
</evidence>
<dbReference type="Gene3D" id="6.20.10.30">
    <property type="match status" value="1"/>
</dbReference>
<evidence type="ECO:0000259" key="12">
    <source>
        <dbReference type="PROSITE" id="PS50172"/>
    </source>
</evidence>
<dbReference type="HAMAP" id="MF_01588">
    <property type="entry name" value="DNA_ligase_A"/>
    <property type="match status" value="1"/>
</dbReference>
<dbReference type="SMART" id="SM00278">
    <property type="entry name" value="HhH1"/>
    <property type="match status" value="3"/>
</dbReference>
<feature type="binding site" evidence="11">
    <location>
        <begin position="36"/>
        <end position="40"/>
    </location>
    <ligand>
        <name>NAD(+)</name>
        <dbReference type="ChEBI" id="CHEBI:57540"/>
    </ligand>
</feature>
<comment type="cofactor">
    <cofactor evidence="11">
        <name>Mg(2+)</name>
        <dbReference type="ChEBI" id="CHEBI:18420"/>
    </cofactor>
    <cofactor evidence="11">
        <name>Mn(2+)</name>
        <dbReference type="ChEBI" id="CHEBI:29035"/>
    </cofactor>
</comment>
<dbReference type="PANTHER" id="PTHR23389:SF9">
    <property type="entry name" value="DNA LIGASE"/>
    <property type="match status" value="1"/>
</dbReference>
<dbReference type="EMBL" id="JBHSTI010000008">
    <property type="protein sequence ID" value="MFC6237760.1"/>
    <property type="molecule type" value="Genomic_DNA"/>
</dbReference>
<dbReference type="SMART" id="SM00532">
    <property type="entry name" value="LIGANc"/>
    <property type="match status" value="1"/>
</dbReference>
<proteinExistence type="inferred from homology"/>
<dbReference type="InterPro" id="IPR013839">
    <property type="entry name" value="DNAligase_adenylation"/>
</dbReference>
<feature type="binding site" evidence="11">
    <location>
        <position position="457"/>
    </location>
    <ligand>
        <name>Zn(2+)</name>
        <dbReference type="ChEBI" id="CHEBI:29105"/>
    </ligand>
</feature>
<dbReference type="InterPro" id="IPR036420">
    <property type="entry name" value="BRCT_dom_sf"/>
</dbReference>
<dbReference type="PROSITE" id="PS50172">
    <property type="entry name" value="BRCT"/>
    <property type="match status" value="1"/>
</dbReference>
<comment type="catalytic activity">
    <reaction evidence="10 11">
        <text>NAD(+) + (deoxyribonucleotide)n-3'-hydroxyl + 5'-phospho-(deoxyribonucleotide)m = (deoxyribonucleotide)n+m + AMP + beta-nicotinamide D-nucleotide.</text>
        <dbReference type="EC" id="6.5.1.2"/>
    </reaction>
</comment>
<dbReference type="PROSITE" id="PS01056">
    <property type="entry name" value="DNA_LIGASE_N2"/>
    <property type="match status" value="1"/>
</dbReference>
<feature type="binding site" evidence="11">
    <location>
        <position position="344"/>
    </location>
    <ligand>
        <name>NAD(+)</name>
        <dbReference type="ChEBI" id="CHEBI:57540"/>
    </ligand>
</feature>
<evidence type="ECO:0000256" key="7">
    <source>
        <dbReference type="ARBA" id="ARBA00022842"/>
    </source>
</evidence>
<dbReference type="SUPFAM" id="SSF47781">
    <property type="entry name" value="RuvA domain 2-like"/>
    <property type="match status" value="1"/>
</dbReference>
<comment type="function">
    <text evidence="1 11">DNA ligase that catalyzes the formation of phosphodiester linkages between 5'-phosphoryl and 3'-hydroxyl groups in double-stranded DNA using NAD as a coenzyme and as the energy source for the reaction. It is essential for DNA replication and repair of damaged DNA.</text>
</comment>
<feature type="binding site" evidence="11">
    <location>
        <position position="438"/>
    </location>
    <ligand>
        <name>Zn(2+)</name>
        <dbReference type="ChEBI" id="CHEBI:29105"/>
    </ligand>
</feature>
<dbReference type="Gene3D" id="2.40.50.140">
    <property type="entry name" value="Nucleic acid-binding proteins"/>
    <property type="match status" value="1"/>
</dbReference>
<dbReference type="RefSeq" id="WP_386765357.1">
    <property type="nucleotide sequence ID" value="NZ_JBHSTI010000008.1"/>
</dbReference>
<evidence type="ECO:0000256" key="1">
    <source>
        <dbReference type="ARBA" id="ARBA00004067"/>
    </source>
</evidence>
<dbReference type="NCBIfam" id="TIGR00575">
    <property type="entry name" value="dnlj"/>
    <property type="match status" value="1"/>
</dbReference>
<organism evidence="13 14">
    <name type="scientific">Longivirga aurantiaca</name>
    <dbReference type="NCBI Taxonomy" id="1837743"/>
    <lineage>
        <taxon>Bacteria</taxon>
        <taxon>Bacillati</taxon>
        <taxon>Actinomycetota</taxon>
        <taxon>Actinomycetes</taxon>
        <taxon>Sporichthyales</taxon>
        <taxon>Sporichthyaceae</taxon>
        <taxon>Longivirga</taxon>
    </lineage>
</organism>
<evidence type="ECO:0000256" key="3">
    <source>
        <dbReference type="ARBA" id="ARBA00022705"/>
    </source>
</evidence>
<keyword evidence="9 11" id="KW-0234">DNA repair</keyword>
<keyword evidence="3 11" id="KW-0235">DNA replication</keyword>
<feature type="binding site" evidence="11">
    <location>
        <begin position="85"/>
        <end position="86"/>
    </location>
    <ligand>
        <name>NAD(+)</name>
        <dbReference type="ChEBI" id="CHEBI:57540"/>
    </ligand>
</feature>
<keyword evidence="4 11" id="KW-0479">Metal-binding</keyword>
<dbReference type="CDD" id="cd00114">
    <property type="entry name" value="LIGANc"/>
    <property type="match status" value="1"/>
</dbReference>
<dbReference type="GO" id="GO:0003911">
    <property type="term" value="F:DNA ligase (NAD+) activity"/>
    <property type="evidence" value="ECO:0007669"/>
    <property type="project" value="UniProtKB-EC"/>
</dbReference>
<dbReference type="Pfam" id="PF12826">
    <property type="entry name" value="HHH_2"/>
    <property type="match status" value="1"/>
</dbReference>
<dbReference type="InterPro" id="IPR013840">
    <property type="entry name" value="DNAligase_N"/>
</dbReference>
<dbReference type="InterPro" id="IPR001679">
    <property type="entry name" value="DNA_ligase"/>
</dbReference>
<dbReference type="Gene3D" id="1.10.287.610">
    <property type="entry name" value="Helix hairpin bin"/>
    <property type="match status" value="1"/>
</dbReference>
<sequence>MTKSTVDPAARWRELVEQVEEARRRYYVDDSATLSDIEYDTLFRELEALEAEHPELRSADSPTQSVGGEAAGMFTPVEHLQRMLSLDNAFSTEELEAWAGRVERDLGSLPRLLCELKVDGLAVDIVYERGRMRSLATRGDGRVGEDVTYNARFIDAIPKTLTGSAGHPVPELVEVRGEVYFPTAAFDALNAEVTAQGLSPFANARNAGAGTLRQRIDSRENELAAMRAKGSTTVPRLQGELDLALKRLAGLQLVVHGIGVWHGYEPSTQSEAYDALSAWGLPTSDRATVVDTLAGVRAYVDHYGEHRHDVEHEIDGVVVKVDDLATQGRLGSTSRAPRWAIAYKYPPEVVRTRLLDIEVNVGRTGRVTPFAVMQPVKVAGSTVAMATLHNQEEVVRKGVLIGDVVFLRKAGDVIPEVLGPVVEERDGSERAFVMPTHCPSCGTPLAPAKEGDVDIRCPNQRSCPSQLRERVFHVASRGALDIEGLGFKAAVALLDEGVVEDEGDVLGLTADELRASQFFTRDGGSEGRVLTANAEKLLVELEAAKSRPLWRVIVALSIRHVGPTAAQALAREIGDLDLIAAATREQLAGVEGVGPIIADAVIEWFAVDWHRDVVRKWREAGVRMAEERVDTGPRPLDGVTVVITGTVEGWSRDGATLAVQEAGGKVSGSVSKKTDFVVVGENPGSKADKAEALGRPILDAEGFRVLLEQGPDAALAFLAARSGS</sequence>
<dbReference type="InterPro" id="IPR004150">
    <property type="entry name" value="NAD_DNA_ligase_OB"/>
</dbReference>
<dbReference type="EC" id="6.5.1.2" evidence="11"/>
<dbReference type="Gene3D" id="1.10.150.20">
    <property type="entry name" value="5' to 3' exonuclease, C-terminal subdomain"/>
    <property type="match status" value="2"/>
</dbReference>
<dbReference type="SMART" id="SM00292">
    <property type="entry name" value="BRCT"/>
    <property type="match status" value="1"/>
</dbReference>
<feature type="binding site" evidence="11">
    <location>
        <position position="463"/>
    </location>
    <ligand>
        <name>Zn(2+)</name>
        <dbReference type="ChEBI" id="CHEBI:29105"/>
    </ligand>
</feature>
<feature type="domain" description="BRCT" evidence="12">
    <location>
        <begin position="631"/>
        <end position="701"/>
    </location>
</feature>
<evidence type="ECO:0000256" key="4">
    <source>
        <dbReference type="ARBA" id="ARBA00022723"/>
    </source>
</evidence>
<keyword evidence="14" id="KW-1185">Reference proteome</keyword>
<keyword evidence="6 11" id="KW-0862">Zinc</keyword>
<evidence type="ECO:0000256" key="9">
    <source>
        <dbReference type="ARBA" id="ARBA00023204"/>
    </source>
</evidence>
<dbReference type="InterPro" id="IPR010994">
    <property type="entry name" value="RuvA_2-like"/>
</dbReference>
<keyword evidence="5 11" id="KW-0227">DNA damage</keyword>
<keyword evidence="2 11" id="KW-0436">Ligase</keyword>
<dbReference type="InterPro" id="IPR003583">
    <property type="entry name" value="Hlx-hairpin-Hlx_DNA-bd_motif"/>
</dbReference>
<dbReference type="Gene3D" id="3.40.50.10190">
    <property type="entry name" value="BRCT domain"/>
    <property type="match status" value="1"/>
</dbReference>
<comment type="similarity">
    <text evidence="11">Belongs to the NAD-dependent DNA ligase family. LigA subfamily.</text>
</comment>
<dbReference type="SUPFAM" id="SSF52113">
    <property type="entry name" value="BRCT domain"/>
    <property type="match status" value="1"/>
</dbReference>
<dbReference type="PANTHER" id="PTHR23389">
    <property type="entry name" value="CHROMOSOME TRANSMISSION FIDELITY FACTOR 18"/>
    <property type="match status" value="1"/>
</dbReference>
<dbReference type="PIRSF" id="PIRSF001604">
    <property type="entry name" value="LigA"/>
    <property type="match status" value="1"/>
</dbReference>
<dbReference type="Proteomes" id="UP001596138">
    <property type="component" value="Unassembled WGS sequence"/>
</dbReference>
<accession>A0ABW1T135</accession>
<feature type="binding site" evidence="11">
    <location>
        <position position="178"/>
    </location>
    <ligand>
        <name>NAD(+)</name>
        <dbReference type="ChEBI" id="CHEBI:57540"/>
    </ligand>
</feature>
<dbReference type="Pfam" id="PF03119">
    <property type="entry name" value="DNA_ligase_ZBD"/>
    <property type="match status" value="1"/>
</dbReference>
<feature type="active site" description="N6-AMP-lysine intermediate" evidence="11">
    <location>
        <position position="117"/>
    </location>
</feature>
<gene>
    <name evidence="11 13" type="primary">ligA</name>
    <name evidence="13" type="ORF">ACFQGU_07705</name>
</gene>
<reference evidence="14" key="1">
    <citation type="journal article" date="2019" name="Int. J. Syst. Evol. Microbiol.">
        <title>The Global Catalogue of Microorganisms (GCM) 10K type strain sequencing project: providing services to taxonomists for standard genome sequencing and annotation.</title>
        <authorList>
            <consortium name="The Broad Institute Genomics Platform"/>
            <consortium name="The Broad Institute Genome Sequencing Center for Infectious Disease"/>
            <person name="Wu L."/>
            <person name="Ma J."/>
        </authorList>
    </citation>
    <scope>NUCLEOTIDE SEQUENCE [LARGE SCALE GENOMIC DNA]</scope>
    <source>
        <strain evidence="14">CGMCC 4.7317</strain>
    </source>
</reference>
<dbReference type="InterPro" id="IPR001357">
    <property type="entry name" value="BRCT_dom"/>
</dbReference>
<dbReference type="InterPro" id="IPR041663">
    <property type="entry name" value="DisA/LigA_HHH"/>
</dbReference>
<dbReference type="Pfam" id="PF03120">
    <property type="entry name" value="OB_DNA_ligase"/>
    <property type="match status" value="1"/>
</dbReference>
<keyword evidence="8 11" id="KW-0520">NAD</keyword>
<keyword evidence="7 11" id="KW-0460">Magnesium</keyword>
<feature type="binding site" evidence="11">
    <location>
        <position position="320"/>
    </location>
    <ligand>
        <name>NAD(+)</name>
        <dbReference type="ChEBI" id="CHEBI:57540"/>
    </ligand>
</feature>
<evidence type="ECO:0000256" key="8">
    <source>
        <dbReference type="ARBA" id="ARBA00023027"/>
    </source>
</evidence>
<feature type="binding site" evidence="11">
    <location>
        <position position="115"/>
    </location>
    <ligand>
        <name>NAD(+)</name>
        <dbReference type="ChEBI" id="CHEBI:57540"/>
    </ligand>
</feature>